<dbReference type="InterPro" id="IPR004045">
    <property type="entry name" value="Glutathione_S-Trfase_N"/>
</dbReference>
<dbReference type="GO" id="GO:0004364">
    <property type="term" value="F:glutathione transferase activity"/>
    <property type="evidence" value="ECO:0007669"/>
    <property type="project" value="UniProtKB-EC"/>
</dbReference>
<name>V9Q2Q3_LOCMI</name>
<dbReference type="PROSITE" id="PS50405">
    <property type="entry name" value="GST_CTER"/>
    <property type="match status" value="1"/>
</dbReference>
<evidence type="ECO:0000259" key="2">
    <source>
        <dbReference type="PROSITE" id="PS50404"/>
    </source>
</evidence>
<proteinExistence type="evidence at transcript level"/>
<dbReference type="SUPFAM" id="SSF52833">
    <property type="entry name" value="Thioredoxin-like"/>
    <property type="match status" value="1"/>
</dbReference>
<evidence type="ECO:0000313" key="4">
    <source>
        <dbReference type="EMBL" id="AHC08057.1"/>
    </source>
</evidence>
<organism evidence="4">
    <name type="scientific">Locusta migratoria</name>
    <name type="common">Migratory locust</name>
    <dbReference type="NCBI Taxonomy" id="7004"/>
    <lineage>
        <taxon>Eukaryota</taxon>
        <taxon>Metazoa</taxon>
        <taxon>Ecdysozoa</taxon>
        <taxon>Arthropoda</taxon>
        <taxon>Hexapoda</taxon>
        <taxon>Insecta</taxon>
        <taxon>Pterygota</taxon>
        <taxon>Neoptera</taxon>
        <taxon>Polyneoptera</taxon>
        <taxon>Orthoptera</taxon>
        <taxon>Caelifera</taxon>
        <taxon>Acrididea</taxon>
        <taxon>Acridomorpha</taxon>
        <taxon>Acridoidea</taxon>
        <taxon>Acrididae</taxon>
        <taxon>Oedipodinae</taxon>
        <taxon>Locusta</taxon>
    </lineage>
</organism>
<protein>
    <submittedName>
        <fullName evidence="4">Delta glutathione S-transferase</fullName>
        <ecNumber evidence="4">2.5.1.18</ecNumber>
    </submittedName>
</protein>
<dbReference type="Gene3D" id="1.20.1050.10">
    <property type="match status" value="1"/>
</dbReference>
<evidence type="ECO:0000259" key="3">
    <source>
        <dbReference type="PROSITE" id="PS50405"/>
    </source>
</evidence>
<dbReference type="SFLD" id="SFLDS00019">
    <property type="entry name" value="Glutathione_Transferase_(cytos"/>
    <property type="match status" value="1"/>
</dbReference>
<evidence type="ECO:0000256" key="1">
    <source>
        <dbReference type="ARBA" id="ARBA00011738"/>
    </source>
</evidence>
<feature type="domain" description="GST N-terminal" evidence="2">
    <location>
        <begin position="2"/>
        <end position="83"/>
    </location>
</feature>
<feature type="domain" description="GST C-terminal" evidence="3">
    <location>
        <begin position="89"/>
        <end position="211"/>
    </location>
</feature>
<dbReference type="EMBL" id="KF680495">
    <property type="protein sequence ID" value="AHC08057.1"/>
    <property type="molecule type" value="mRNA"/>
</dbReference>
<dbReference type="GO" id="GO:0006749">
    <property type="term" value="P:glutathione metabolic process"/>
    <property type="evidence" value="ECO:0007669"/>
    <property type="project" value="TreeGrafter"/>
</dbReference>
<dbReference type="InterPro" id="IPR036282">
    <property type="entry name" value="Glutathione-S-Trfase_C_sf"/>
</dbReference>
<dbReference type="PANTHER" id="PTHR43969:SF7">
    <property type="entry name" value="GST-CONTAINING FLYWCH ZINC-FINGER PROTEIN"/>
    <property type="match status" value="1"/>
</dbReference>
<comment type="subunit">
    <text evidence="1">Homodimer.</text>
</comment>
<accession>V9Q2Q3</accession>
<dbReference type="AlphaFoldDB" id="V9Q2Q3"/>
<reference evidence="4" key="1">
    <citation type="submission" date="2013-09" db="EMBL/GenBank/DDBJ databases">
        <title>Molecular characterization and functional divergence of glutathione S-transferase from Locusta migratoria.</title>
        <authorList>
            <person name="Zhang X.Y."/>
        </authorList>
    </citation>
    <scope>NUCLEOTIDE SEQUENCE</scope>
</reference>
<gene>
    <name evidence="4" type="primary">GSTd4</name>
</gene>
<dbReference type="Pfam" id="PF13410">
    <property type="entry name" value="GST_C_2"/>
    <property type="match status" value="1"/>
</dbReference>
<dbReference type="InterPro" id="IPR036249">
    <property type="entry name" value="Thioredoxin-like_sf"/>
</dbReference>
<dbReference type="CDD" id="cd03177">
    <property type="entry name" value="GST_C_Delta_Epsilon"/>
    <property type="match status" value="1"/>
</dbReference>
<dbReference type="EC" id="2.5.1.18" evidence="4"/>
<sequence>MPSIILYGNELSPPSRAAKMIAEKLGVDVDFKRTYPIKGECKKPEYLKINPMHTIPTIIDGPFTLSDSHAIVAYLVDRFGKNDSLYPKDIQKRSKVNERLCFDISLFTKVLKFVVGPLLRTHEPTEELRNDCIDGLETVERFLSASKFIAGDDLTVADYCYYCTITFVDIPQKGVIDLKKYKNIQRWMDLIHKTCPLFTKYDQIAEKAFQIYLEDGPY</sequence>
<dbReference type="SFLD" id="SFLDG00358">
    <property type="entry name" value="Main_(cytGST)"/>
    <property type="match status" value="1"/>
</dbReference>
<dbReference type="FunFam" id="1.20.1050.10:FF:000007">
    <property type="entry name" value="Glutathione S-transferase 1-1"/>
    <property type="match status" value="1"/>
</dbReference>
<dbReference type="Pfam" id="PF13417">
    <property type="entry name" value="GST_N_3"/>
    <property type="match status" value="1"/>
</dbReference>
<dbReference type="Gene3D" id="3.40.30.10">
    <property type="entry name" value="Glutaredoxin"/>
    <property type="match status" value="1"/>
</dbReference>
<dbReference type="SFLD" id="SFLDG01153">
    <property type="entry name" value="Main.4:_Theta-like"/>
    <property type="match status" value="1"/>
</dbReference>
<dbReference type="SUPFAM" id="SSF47616">
    <property type="entry name" value="GST C-terminal domain-like"/>
    <property type="match status" value="1"/>
</dbReference>
<dbReference type="FunFam" id="3.40.30.10:FF:000034">
    <property type="entry name" value="glutathione S-transferase 1"/>
    <property type="match status" value="1"/>
</dbReference>
<dbReference type="PROSITE" id="PS50404">
    <property type="entry name" value="GST_NTER"/>
    <property type="match status" value="1"/>
</dbReference>
<dbReference type="PANTHER" id="PTHR43969">
    <property type="entry name" value="GLUTATHIONE S TRANSFERASE D10, ISOFORM A-RELATED"/>
    <property type="match status" value="1"/>
</dbReference>
<dbReference type="InterPro" id="IPR040079">
    <property type="entry name" value="Glutathione_S-Trfase"/>
</dbReference>
<dbReference type="InterPro" id="IPR010987">
    <property type="entry name" value="Glutathione-S-Trfase_C-like"/>
</dbReference>
<dbReference type="CDD" id="cd03045">
    <property type="entry name" value="GST_N_Delta_Epsilon"/>
    <property type="match status" value="1"/>
</dbReference>
<keyword evidence="4" id="KW-0808">Transferase</keyword>